<reference evidence="4 5" key="1">
    <citation type="submission" date="2019-02" db="EMBL/GenBank/DDBJ databases">
        <title>Deep-cultivation of Planctomycetes and their phenomic and genomic characterization uncovers novel biology.</title>
        <authorList>
            <person name="Wiegand S."/>
            <person name="Jogler M."/>
            <person name="Boedeker C."/>
            <person name="Pinto D."/>
            <person name="Vollmers J."/>
            <person name="Rivas-Marin E."/>
            <person name="Kohn T."/>
            <person name="Peeters S.H."/>
            <person name="Heuer A."/>
            <person name="Rast P."/>
            <person name="Oberbeckmann S."/>
            <person name="Bunk B."/>
            <person name="Jeske O."/>
            <person name="Meyerdierks A."/>
            <person name="Storesund J.E."/>
            <person name="Kallscheuer N."/>
            <person name="Luecker S."/>
            <person name="Lage O.M."/>
            <person name="Pohl T."/>
            <person name="Merkel B.J."/>
            <person name="Hornburger P."/>
            <person name="Mueller R.-W."/>
            <person name="Bruemmer F."/>
            <person name="Labrenz M."/>
            <person name="Spormann A.M."/>
            <person name="Op den Camp H."/>
            <person name="Overmann J."/>
            <person name="Amann R."/>
            <person name="Jetten M.S.M."/>
            <person name="Mascher T."/>
            <person name="Medema M.H."/>
            <person name="Devos D.P."/>
            <person name="Kaster A.-K."/>
            <person name="Ovreas L."/>
            <person name="Rohde M."/>
            <person name="Galperin M.Y."/>
            <person name="Jogler C."/>
        </authorList>
    </citation>
    <scope>NUCLEOTIDE SEQUENCE [LARGE SCALE GENOMIC DNA]</scope>
    <source>
        <strain evidence="4 5">ElP</strain>
    </source>
</reference>
<dbReference type="PANTHER" id="PTHR16026">
    <property type="entry name" value="CARTILAGE ACIDIC PROTEIN 1"/>
    <property type="match status" value="1"/>
</dbReference>
<dbReference type="InterPro" id="IPR011519">
    <property type="entry name" value="UnbV_ASPIC"/>
</dbReference>
<dbReference type="InterPro" id="IPR028994">
    <property type="entry name" value="Integrin_alpha_N"/>
</dbReference>
<dbReference type="Gene3D" id="1.25.40.10">
    <property type="entry name" value="Tetratricopeptide repeat domain"/>
    <property type="match status" value="2"/>
</dbReference>
<gene>
    <name evidence="4" type="ORF">ElP_45340</name>
</gene>
<evidence type="ECO:0000256" key="1">
    <source>
        <dbReference type="ARBA" id="ARBA00022729"/>
    </source>
</evidence>
<dbReference type="KEGG" id="tpla:ElP_45340"/>
<keyword evidence="5" id="KW-1185">Reference proteome</keyword>
<organism evidence="4 5">
    <name type="scientific">Tautonia plasticadhaerens</name>
    <dbReference type="NCBI Taxonomy" id="2527974"/>
    <lineage>
        <taxon>Bacteria</taxon>
        <taxon>Pseudomonadati</taxon>
        <taxon>Planctomycetota</taxon>
        <taxon>Planctomycetia</taxon>
        <taxon>Isosphaerales</taxon>
        <taxon>Isosphaeraceae</taxon>
        <taxon>Tautonia</taxon>
    </lineage>
</organism>
<dbReference type="PANTHER" id="PTHR16026:SF0">
    <property type="entry name" value="CARTILAGE ACIDIC PROTEIN 1"/>
    <property type="match status" value="1"/>
</dbReference>
<proteinExistence type="predicted"/>
<feature type="compositionally biased region" description="Low complexity" evidence="2">
    <location>
        <begin position="435"/>
        <end position="444"/>
    </location>
</feature>
<dbReference type="EMBL" id="CP036426">
    <property type="protein sequence ID" value="QDV36606.1"/>
    <property type="molecule type" value="Genomic_DNA"/>
</dbReference>
<evidence type="ECO:0000313" key="5">
    <source>
        <dbReference type="Proteomes" id="UP000317835"/>
    </source>
</evidence>
<evidence type="ECO:0000313" key="4">
    <source>
        <dbReference type="EMBL" id="QDV36606.1"/>
    </source>
</evidence>
<keyword evidence="1" id="KW-0732">Signal</keyword>
<feature type="domain" description="ASPIC/UnbV" evidence="3">
    <location>
        <begin position="894"/>
        <end position="958"/>
    </location>
</feature>
<dbReference type="OrthoDB" id="5287961at2"/>
<evidence type="ECO:0000259" key="3">
    <source>
        <dbReference type="Pfam" id="PF07593"/>
    </source>
</evidence>
<dbReference type="Gene3D" id="2.130.10.130">
    <property type="entry name" value="Integrin alpha, N-terminal"/>
    <property type="match status" value="2"/>
</dbReference>
<dbReference type="AlphaFoldDB" id="A0A518H777"/>
<dbReference type="SUPFAM" id="SSF69318">
    <property type="entry name" value="Integrin alpha N-terminal domain"/>
    <property type="match status" value="1"/>
</dbReference>
<name>A0A518H777_9BACT</name>
<dbReference type="Pfam" id="PF13517">
    <property type="entry name" value="FG-GAP_3"/>
    <property type="match status" value="2"/>
</dbReference>
<dbReference type="SUPFAM" id="SSF48452">
    <property type="entry name" value="TPR-like"/>
    <property type="match status" value="1"/>
</dbReference>
<evidence type="ECO:0000256" key="2">
    <source>
        <dbReference type="SAM" id="MobiDB-lite"/>
    </source>
</evidence>
<dbReference type="InterPro" id="IPR011990">
    <property type="entry name" value="TPR-like_helical_dom_sf"/>
</dbReference>
<dbReference type="Pfam" id="PF07593">
    <property type="entry name" value="UnbV_ASPIC"/>
    <property type="match status" value="1"/>
</dbReference>
<feature type="region of interest" description="Disordered" evidence="2">
    <location>
        <begin position="421"/>
        <end position="447"/>
    </location>
</feature>
<dbReference type="Proteomes" id="UP000317835">
    <property type="component" value="Chromosome"/>
</dbReference>
<sequence length="985" mass="105465">MRRRVWLVVLLGSVAALVALSARSRLARRADRIELATARAEVARGAYDRAARRIHRLRIRGESAGEARFLLGRCEEALGRPGRAIEAWEGVPDGSPFDDEADLHRARLLADALGRFAEAEAILGTFPRPGTSDAARERARDLHSRLLRFQGRFGEIRELIRTGWARSPRPSEDLVRHWRLESDPFPSEAIRAVLDEASLEAPGDDRVRLGRAILALREGELAEADRLLGDCLRSSPDDPAVRRAQLDLARAAGDPAGVRSALEALPAHAEDEAWILELRAWLADRLGDDDASRSALDRLLALEPGHPWALERRIERALRDEDGPGASALRARKAEADRARERYRALLSDGADPNEYDALAREAEALGRRFEAEGWTVLALRGDPFLLGARERLERLRARVGPSEGFPPGARLADLVLDGLPAAPGAGEGEGGRAGSPSRSPAPEFSDEAGAAGLAFTFDNGASAARQLPETMAGGVGLLDADGDGRLDVYAIQGGRFPPADHPATSADRLFRNRGDGTFEDATAWAGIDRLPGGYGHGVAVGDVDDDGDPDLFLTRWDSYALLRNRGDGTFEDATEAFGLGGPRGWPTSAAFADLDGDGDLDLYVCHYLQWDPRDPRRCVVEGSGGEPGYCDPRLFPAEPDRLFRNDGGRFVDVTEEAGIVDPDGRGLGVVAADLDGDRLVDLYVANDTTANSLYRNLGGLRFEEVGQASGVAAAADGGYQAGMGVDCGDGDGDGLPDLVVTNFFGEGTTFYRNLGGGQFVDASAGAGLTVATRSRLGFGVAWLDADGDGLLDLAQANGHVNRYPSLPFEMPAQLLIRSDRGRWITPPNGPGSPWEVPRLGRGLARGDLDGDGRPDLVLVGLDGPMAWLRNRSGPGDGHRLVLQLEGTESNRDAVGAVVSVEAGGRNRVGYRIGGGSYQSANAPQLYFGLGENSRAEVVEVSWPSGRIDRFRDLPADAGYRLVEGAPEARPLSITPEAMPGSGPR</sequence>
<accession>A0A518H777</accession>
<protein>
    <submittedName>
        <fullName evidence="4">FG-GAP repeat protein</fullName>
    </submittedName>
</protein>
<dbReference type="RefSeq" id="WP_145273134.1">
    <property type="nucleotide sequence ID" value="NZ_CP036426.1"/>
</dbReference>
<dbReference type="InterPro" id="IPR013517">
    <property type="entry name" value="FG-GAP"/>
</dbReference>
<dbReference type="InterPro" id="IPR027039">
    <property type="entry name" value="Crtac1"/>
</dbReference>